<protein>
    <submittedName>
        <fullName evidence="1">Equilibrative nucleoside transporter family protein</fullName>
    </submittedName>
</protein>
<organism evidence="1">
    <name type="scientific">Rhizophora mucronata</name>
    <name type="common">Asiatic mangrove</name>
    <dbReference type="NCBI Taxonomy" id="61149"/>
    <lineage>
        <taxon>Eukaryota</taxon>
        <taxon>Viridiplantae</taxon>
        <taxon>Streptophyta</taxon>
        <taxon>Embryophyta</taxon>
        <taxon>Tracheophyta</taxon>
        <taxon>Spermatophyta</taxon>
        <taxon>Magnoliopsida</taxon>
        <taxon>eudicotyledons</taxon>
        <taxon>Gunneridae</taxon>
        <taxon>Pentapetalae</taxon>
        <taxon>rosids</taxon>
        <taxon>fabids</taxon>
        <taxon>Malpighiales</taxon>
        <taxon>Rhizophoraceae</taxon>
        <taxon>Rhizophora</taxon>
    </lineage>
</organism>
<accession>A0A2P2KM90</accession>
<sequence>MSKNRERTATIRPFLDFNFNHPIRGRYLDIRSHRLYIATRTTAYLQDHEHFVTTNARQFFEGKLKRVAEDWMQYE</sequence>
<reference evidence="1" key="1">
    <citation type="submission" date="2018-02" db="EMBL/GenBank/DDBJ databases">
        <title>Rhizophora mucronata_Transcriptome.</title>
        <authorList>
            <person name="Meera S.P."/>
            <person name="Sreeshan A."/>
            <person name="Augustine A."/>
        </authorList>
    </citation>
    <scope>NUCLEOTIDE SEQUENCE</scope>
    <source>
        <tissue evidence="1">Leaf</tissue>
    </source>
</reference>
<proteinExistence type="predicted"/>
<name>A0A2P2KM90_RHIMU</name>
<dbReference type="AlphaFoldDB" id="A0A2P2KM90"/>
<dbReference type="EMBL" id="GGEC01026342">
    <property type="protein sequence ID" value="MBX06826.1"/>
    <property type="molecule type" value="Transcribed_RNA"/>
</dbReference>
<evidence type="ECO:0000313" key="1">
    <source>
        <dbReference type="EMBL" id="MBX06826.1"/>
    </source>
</evidence>